<gene>
    <name evidence="1" type="ORF">BJX66DRAFT_23059</name>
</gene>
<dbReference type="PANTHER" id="PTHR38111:SF6">
    <property type="entry name" value="FINGER DOMAIN PROTEIN, PUTATIVE (AFU_ORTHOLOGUE AFUA_8G01940)-RELATED"/>
    <property type="match status" value="1"/>
</dbReference>
<proteinExistence type="predicted"/>
<dbReference type="EMBL" id="JBFTWV010000011">
    <property type="protein sequence ID" value="KAL2798744.1"/>
    <property type="molecule type" value="Genomic_DNA"/>
</dbReference>
<sequence>MAARKPNRPAILLPRLAIDELVAPRLAEQALSTQTTESFHGWLMYYFPRSYSSFSNRVDTNWMDFLRGLQPSVRSHALMWAVRALVMFQMGTLQGNANAIDCARSMYGRGVGCLRSLLQTPFALTEEALAASVLLGGYEILDGSSEDTWISHTRGIRQIMRARGAAAHKTGISRTLLLSFRPFLVAESFVLGEPCFLGDPNWISLTKNVYKEEEQNGESSLGRIMDYAFNEITKCPGYYASTQAILTSQVETDPIVLETLLGDISESKESLHNLKAELLNVTGDEKLTSTAASMQSIPPSYVRTLAQLTCGGIYSSLAMLDQLTSVLLSDRDRRGRASTVSPASIYQKNPWQVPLAQESKLYNNGPLKTVRDDSAKSSNLSFNVQSIGDRLDKFSLNMGVASMSGSSPIQAAALGRFVQPQLPR</sequence>
<evidence type="ECO:0000313" key="1">
    <source>
        <dbReference type="EMBL" id="KAL2798744.1"/>
    </source>
</evidence>
<evidence type="ECO:0008006" key="3">
    <source>
        <dbReference type="Google" id="ProtNLM"/>
    </source>
</evidence>
<comment type="caution">
    <text evidence="1">The sequence shown here is derived from an EMBL/GenBank/DDBJ whole genome shotgun (WGS) entry which is preliminary data.</text>
</comment>
<protein>
    <recommendedName>
        <fullName evidence="3">Transcription factor domain-containing protein</fullName>
    </recommendedName>
</protein>
<reference evidence="1 2" key="1">
    <citation type="submission" date="2024-07" db="EMBL/GenBank/DDBJ databases">
        <title>Section-level genome sequencing and comparative genomics of Aspergillus sections Usti and Cavernicolus.</title>
        <authorList>
            <consortium name="Lawrence Berkeley National Laboratory"/>
            <person name="Nybo J.L."/>
            <person name="Vesth T.C."/>
            <person name="Theobald S."/>
            <person name="Frisvad J.C."/>
            <person name="Larsen T.O."/>
            <person name="Kjaerboelling I."/>
            <person name="Rothschild-Mancinelli K."/>
            <person name="Lyhne E.K."/>
            <person name="Kogle M.E."/>
            <person name="Barry K."/>
            <person name="Clum A."/>
            <person name="Na H."/>
            <person name="Ledsgaard L."/>
            <person name="Lin J."/>
            <person name="Lipzen A."/>
            <person name="Kuo A."/>
            <person name="Riley R."/>
            <person name="Mondo S."/>
            <person name="Labutti K."/>
            <person name="Haridas S."/>
            <person name="Pangalinan J."/>
            <person name="Salamov A.A."/>
            <person name="Simmons B.A."/>
            <person name="Magnuson J.K."/>
            <person name="Chen J."/>
            <person name="Drula E."/>
            <person name="Henrissat B."/>
            <person name="Wiebenga A."/>
            <person name="Lubbers R.J."/>
            <person name="Gomes A.C."/>
            <person name="Makela M.R."/>
            <person name="Stajich J."/>
            <person name="Grigoriev I.V."/>
            <person name="Mortensen U.H."/>
            <person name="De Vries R.P."/>
            <person name="Baker S.E."/>
            <person name="Andersen M.R."/>
        </authorList>
    </citation>
    <scope>NUCLEOTIDE SEQUENCE [LARGE SCALE GENOMIC DNA]</scope>
    <source>
        <strain evidence="1 2">CBS 209.92</strain>
    </source>
</reference>
<organism evidence="1 2">
    <name type="scientific">Aspergillus keveii</name>
    <dbReference type="NCBI Taxonomy" id="714993"/>
    <lineage>
        <taxon>Eukaryota</taxon>
        <taxon>Fungi</taxon>
        <taxon>Dikarya</taxon>
        <taxon>Ascomycota</taxon>
        <taxon>Pezizomycotina</taxon>
        <taxon>Eurotiomycetes</taxon>
        <taxon>Eurotiomycetidae</taxon>
        <taxon>Eurotiales</taxon>
        <taxon>Aspergillaceae</taxon>
        <taxon>Aspergillus</taxon>
        <taxon>Aspergillus subgen. Nidulantes</taxon>
    </lineage>
</organism>
<dbReference type="PANTHER" id="PTHR38111">
    <property type="entry name" value="ZN(2)-C6 FUNGAL-TYPE DOMAIN-CONTAINING PROTEIN-RELATED"/>
    <property type="match status" value="1"/>
</dbReference>
<dbReference type="InterPro" id="IPR053178">
    <property type="entry name" value="Osmoadaptation_assoc"/>
</dbReference>
<evidence type="ECO:0000313" key="2">
    <source>
        <dbReference type="Proteomes" id="UP001610563"/>
    </source>
</evidence>
<name>A0ABR4GI63_9EURO</name>
<accession>A0ABR4GI63</accession>
<dbReference type="Proteomes" id="UP001610563">
    <property type="component" value="Unassembled WGS sequence"/>
</dbReference>
<keyword evidence="2" id="KW-1185">Reference proteome</keyword>